<evidence type="ECO:0000313" key="3">
    <source>
        <dbReference type="Proteomes" id="UP000267128"/>
    </source>
</evidence>
<keyword evidence="3" id="KW-1185">Reference proteome</keyword>
<protein>
    <submittedName>
        <fullName evidence="2">DUF2470 domain-containing protein</fullName>
    </submittedName>
</protein>
<dbReference type="OrthoDB" id="5116982at2"/>
<dbReference type="EMBL" id="RJSE01000009">
    <property type="protein sequence ID" value="RNL60723.1"/>
    <property type="molecule type" value="Genomic_DNA"/>
</dbReference>
<evidence type="ECO:0000313" key="2">
    <source>
        <dbReference type="EMBL" id="RNL60723.1"/>
    </source>
</evidence>
<proteinExistence type="predicted"/>
<reference evidence="2 3" key="1">
    <citation type="submission" date="2018-11" db="EMBL/GenBank/DDBJ databases">
        <authorList>
            <person name="Li F."/>
        </authorList>
    </citation>
    <scope>NUCLEOTIDE SEQUENCE [LARGE SCALE GENOMIC DNA]</scope>
    <source>
        <strain evidence="2 3">Gsoil 097</strain>
    </source>
</reference>
<organism evidence="2 3">
    <name type="scientific">Nocardioides marmoriginsengisoli</name>
    <dbReference type="NCBI Taxonomy" id="661483"/>
    <lineage>
        <taxon>Bacteria</taxon>
        <taxon>Bacillati</taxon>
        <taxon>Actinomycetota</taxon>
        <taxon>Actinomycetes</taxon>
        <taxon>Propionibacteriales</taxon>
        <taxon>Nocardioidaceae</taxon>
        <taxon>Nocardioides</taxon>
    </lineage>
</organism>
<name>A0A3N0CCK3_9ACTN</name>
<dbReference type="Proteomes" id="UP000267128">
    <property type="component" value="Unassembled WGS sequence"/>
</dbReference>
<dbReference type="RefSeq" id="WP_123229475.1">
    <property type="nucleotide sequence ID" value="NZ_RJSE01000009.1"/>
</dbReference>
<sequence>MSTFSAEVVGAVLAHMNDDHRDDSLRIVQAFARPDATAARMTGLDGEAGTWQVTLSGAEEEVRVPWPAAPITERAAIRREVVALHDEACAKLGIAPPAH</sequence>
<comment type="caution">
    <text evidence="2">The sequence shown here is derived from an EMBL/GenBank/DDBJ whole genome shotgun (WGS) entry which is preliminary data.</text>
</comment>
<feature type="domain" description="DUF2470" evidence="1">
    <location>
        <begin position="12"/>
        <end position="84"/>
    </location>
</feature>
<evidence type="ECO:0000259" key="1">
    <source>
        <dbReference type="Pfam" id="PF10615"/>
    </source>
</evidence>
<accession>A0A3N0CCK3</accession>
<dbReference type="AlphaFoldDB" id="A0A3N0CCK3"/>
<dbReference type="InterPro" id="IPR037119">
    <property type="entry name" value="Haem_oxidase_HugZ-like_sf"/>
</dbReference>
<dbReference type="InterPro" id="IPR019595">
    <property type="entry name" value="DUF2470"/>
</dbReference>
<gene>
    <name evidence="2" type="ORF">EFK50_20680</name>
</gene>
<dbReference type="Gene3D" id="3.20.180.10">
    <property type="entry name" value="PNP-oxidase-like"/>
    <property type="match status" value="1"/>
</dbReference>
<dbReference type="Pfam" id="PF10615">
    <property type="entry name" value="DUF2470"/>
    <property type="match status" value="1"/>
</dbReference>